<evidence type="ECO:0000256" key="1">
    <source>
        <dbReference type="SAM" id="MobiDB-lite"/>
    </source>
</evidence>
<keyword evidence="4" id="KW-1185">Reference proteome</keyword>
<keyword evidence="2" id="KW-0472">Membrane</keyword>
<dbReference type="AlphaFoldDB" id="A0A124SGI9"/>
<accession>A0A124SGI9</accession>
<name>A0A124SGI9_CYNCS</name>
<organism evidence="3 4">
    <name type="scientific">Cynara cardunculus var. scolymus</name>
    <name type="common">Globe artichoke</name>
    <name type="synonym">Cynara scolymus</name>
    <dbReference type="NCBI Taxonomy" id="59895"/>
    <lineage>
        <taxon>Eukaryota</taxon>
        <taxon>Viridiplantae</taxon>
        <taxon>Streptophyta</taxon>
        <taxon>Embryophyta</taxon>
        <taxon>Tracheophyta</taxon>
        <taxon>Spermatophyta</taxon>
        <taxon>Magnoliopsida</taxon>
        <taxon>eudicotyledons</taxon>
        <taxon>Gunneridae</taxon>
        <taxon>Pentapetalae</taxon>
        <taxon>asterids</taxon>
        <taxon>campanulids</taxon>
        <taxon>Asterales</taxon>
        <taxon>Asteraceae</taxon>
        <taxon>Carduoideae</taxon>
        <taxon>Cardueae</taxon>
        <taxon>Carduinae</taxon>
        <taxon>Cynara</taxon>
    </lineage>
</organism>
<evidence type="ECO:0000313" key="4">
    <source>
        <dbReference type="Proteomes" id="UP000243975"/>
    </source>
</evidence>
<feature type="region of interest" description="Disordered" evidence="1">
    <location>
        <begin position="1"/>
        <end position="21"/>
    </location>
</feature>
<dbReference type="STRING" id="59895.A0A124SGI9"/>
<proteinExistence type="predicted"/>
<evidence type="ECO:0000313" key="3">
    <source>
        <dbReference type="EMBL" id="KVI06541.1"/>
    </source>
</evidence>
<dbReference type="Gramene" id="KVI06541">
    <property type="protein sequence ID" value="KVI06541"/>
    <property type="gene ID" value="Ccrd_015110"/>
</dbReference>
<protein>
    <submittedName>
        <fullName evidence="3">Uncharacterized protein</fullName>
    </submittedName>
</protein>
<feature type="transmembrane region" description="Helical" evidence="2">
    <location>
        <begin position="58"/>
        <end position="77"/>
    </location>
</feature>
<gene>
    <name evidence="3" type="ORF">Ccrd_015110</name>
</gene>
<keyword evidence="2" id="KW-0812">Transmembrane</keyword>
<evidence type="ECO:0000256" key="2">
    <source>
        <dbReference type="SAM" id="Phobius"/>
    </source>
</evidence>
<dbReference type="Proteomes" id="UP000243975">
    <property type="component" value="Unassembled WGS sequence"/>
</dbReference>
<dbReference type="EMBL" id="LEKV01001801">
    <property type="protein sequence ID" value="KVI06541.1"/>
    <property type="molecule type" value="Genomic_DNA"/>
</dbReference>
<comment type="caution">
    <text evidence="3">The sequence shown here is derived from an EMBL/GenBank/DDBJ whole genome shotgun (WGS) entry which is preliminary data.</text>
</comment>
<sequence length="163" mass="18418">MCPADSETFSDHEPPATTNARTTGDLEFDFIYGIRVLQGDDSGPKATIHYSRVYKRSILSILMFLSLIVSTIDSLFPQSFHRFSTYFIQDLLIFKLLTSLLEEIQASMDLHIEVVKQRMLTCQFASAPDVVRLIVSKEGFKGLICGMNLCWKLMGVCTIYSCN</sequence>
<keyword evidence="2" id="KW-1133">Transmembrane helix</keyword>
<reference evidence="3 4" key="1">
    <citation type="journal article" date="2016" name="Sci. Rep.">
        <title>The genome sequence of the outbreeding globe artichoke constructed de novo incorporating a phase-aware low-pass sequencing strategy of F1 progeny.</title>
        <authorList>
            <person name="Scaglione D."/>
            <person name="Reyes-Chin-Wo S."/>
            <person name="Acquadro A."/>
            <person name="Froenicke L."/>
            <person name="Portis E."/>
            <person name="Beitel C."/>
            <person name="Tirone M."/>
            <person name="Mauro R."/>
            <person name="Lo Monaco A."/>
            <person name="Mauromicale G."/>
            <person name="Faccioli P."/>
            <person name="Cattivelli L."/>
            <person name="Rieseberg L."/>
            <person name="Michelmore R."/>
            <person name="Lanteri S."/>
        </authorList>
    </citation>
    <scope>NUCLEOTIDE SEQUENCE [LARGE SCALE GENOMIC DNA]</scope>
    <source>
        <strain evidence="3">2C</strain>
    </source>
</reference>